<feature type="compositionally biased region" description="Low complexity" evidence="1">
    <location>
        <begin position="138"/>
        <end position="147"/>
    </location>
</feature>
<keyword evidence="3" id="KW-1185">Reference proteome</keyword>
<evidence type="ECO:0000313" key="3">
    <source>
        <dbReference type="Proteomes" id="UP000620124"/>
    </source>
</evidence>
<gene>
    <name evidence="2" type="ORF">MVEN_01985900</name>
</gene>
<dbReference type="Proteomes" id="UP000620124">
    <property type="component" value="Unassembled WGS sequence"/>
</dbReference>
<accession>A0A8H6XEQ6</accession>
<reference evidence="2" key="1">
    <citation type="submission" date="2020-05" db="EMBL/GenBank/DDBJ databases">
        <title>Mycena genomes resolve the evolution of fungal bioluminescence.</title>
        <authorList>
            <person name="Tsai I.J."/>
        </authorList>
    </citation>
    <scope>NUCLEOTIDE SEQUENCE</scope>
    <source>
        <strain evidence="2">CCC161011</strain>
    </source>
</reference>
<dbReference type="EMBL" id="JACAZI010000020">
    <property type="protein sequence ID" value="KAF7339094.1"/>
    <property type="molecule type" value="Genomic_DNA"/>
</dbReference>
<proteinExistence type="predicted"/>
<evidence type="ECO:0000313" key="2">
    <source>
        <dbReference type="EMBL" id="KAF7339094.1"/>
    </source>
</evidence>
<comment type="caution">
    <text evidence="2">The sequence shown here is derived from an EMBL/GenBank/DDBJ whole genome shotgun (WGS) entry which is preliminary data.</text>
</comment>
<protein>
    <submittedName>
        <fullName evidence="2">Uncharacterized protein</fullName>
    </submittedName>
</protein>
<sequence length="233" mass="24634">MWSGLGSRVSVCLPLAIWGEFFLLYHPGCVAACSFIRIGSCSRRRPGVSMALARLSNQCAGISANLCPHTRGSSCSRAFRVFSPSQLHPFSLSVNRHASLIISAGTRGKGDKLPWEGQPATDTAHTLRRCLLRAATGGRATGSAERTASGRHVPPPVGTHRGSGFLSWASAIGLVTTTHTGMGYATGGARAAARQMESSVAQGSLALFVFRRWDANAPEGINSISGLERLFKP</sequence>
<dbReference type="AlphaFoldDB" id="A0A8H6XEQ6"/>
<name>A0A8H6XEQ6_9AGAR</name>
<feature type="region of interest" description="Disordered" evidence="1">
    <location>
        <begin position="138"/>
        <end position="159"/>
    </location>
</feature>
<organism evidence="2 3">
    <name type="scientific">Mycena venus</name>
    <dbReference type="NCBI Taxonomy" id="2733690"/>
    <lineage>
        <taxon>Eukaryota</taxon>
        <taxon>Fungi</taxon>
        <taxon>Dikarya</taxon>
        <taxon>Basidiomycota</taxon>
        <taxon>Agaricomycotina</taxon>
        <taxon>Agaricomycetes</taxon>
        <taxon>Agaricomycetidae</taxon>
        <taxon>Agaricales</taxon>
        <taxon>Marasmiineae</taxon>
        <taxon>Mycenaceae</taxon>
        <taxon>Mycena</taxon>
    </lineage>
</organism>
<evidence type="ECO:0000256" key="1">
    <source>
        <dbReference type="SAM" id="MobiDB-lite"/>
    </source>
</evidence>